<comment type="caution">
    <text evidence="1">The sequence shown here is derived from an EMBL/GenBank/DDBJ whole genome shotgun (WGS) entry which is preliminary data.</text>
</comment>
<dbReference type="EMBL" id="JANAKD010000968">
    <property type="protein sequence ID" value="KAJ3485309.1"/>
    <property type="molecule type" value="Genomic_DNA"/>
</dbReference>
<name>A0ACC1QQ66_9HYPO</name>
<reference evidence="1" key="1">
    <citation type="submission" date="2022-07" db="EMBL/GenBank/DDBJ databases">
        <title>Genome Sequence of Lecanicillium saksenae.</title>
        <authorList>
            <person name="Buettner E."/>
        </authorList>
    </citation>
    <scope>NUCLEOTIDE SEQUENCE</scope>
    <source>
        <strain evidence="1">VT-O1</strain>
    </source>
</reference>
<protein>
    <submittedName>
        <fullName evidence="1">Uncharacterized protein</fullName>
    </submittedName>
</protein>
<evidence type="ECO:0000313" key="1">
    <source>
        <dbReference type="EMBL" id="KAJ3485309.1"/>
    </source>
</evidence>
<organism evidence="1 2">
    <name type="scientific">Lecanicillium saksenae</name>
    <dbReference type="NCBI Taxonomy" id="468837"/>
    <lineage>
        <taxon>Eukaryota</taxon>
        <taxon>Fungi</taxon>
        <taxon>Dikarya</taxon>
        <taxon>Ascomycota</taxon>
        <taxon>Pezizomycotina</taxon>
        <taxon>Sordariomycetes</taxon>
        <taxon>Hypocreomycetidae</taxon>
        <taxon>Hypocreales</taxon>
        <taxon>Cordycipitaceae</taxon>
        <taxon>Lecanicillium</taxon>
    </lineage>
</organism>
<sequence length="240" mass="25893">MFGHSTSTSEGGLESVKHASCSRSTKFVLSTCTALYAVSNIVLTTLSAIAWKQTQLSARSILYAFIMIASMVTALTSGLMATRMTLHRRSSPADAVWVFKGMLFTLVLLVPLLFLGWTAPPQKLPLPERLGWEAQSFLENYHPNGISDSNTTDWTSLIEGLDELDLPNSPIRLGPFGFSGGIAGAFLLESAINGAKLVKAAVVMFHVNVFMGVLFAGVTWALVPWMGTVGFMCALEKEGI</sequence>
<accession>A0ACC1QQ66</accession>
<keyword evidence="2" id="KW-1185">Reference proteome</keyword>
<gene>
    <name evidence="1" type="ORF">NLG97_g6843</name>
</gene>
<evidence type="ECO:0000313" key="2">
    <source>
        <dbReference type="Proteomes" id="UP001148737"/>
    </source>
</evidence>
<dbReference type="Proteomes" id="UP001148737">
    <property type="component" value="Unassembled WGS sequence"/>
</dbReference>
<proteinExistence type="predicted"/>